<keyword evidence="1" id="KW-0547">Nucleotide-binding</keyword>
<dbReference type="CDD" id="cd17990">
    <property type="entry name" value="DEXHc_HrpB"/>
    <property type="match status" value="1"/>
</dbReference>
<dbReference type="EMBL" id="CP002355">
    <property type="protein sequence ID" value="ADR34050.1"/>
    <property type="molecule type" value="Genomic_DNA"/>
</dbReference>
<dbReference type="HOGENOM" id="CLU_001832_5_6_7"/>
<reference evidence="7 8" key="1">
    <citation type="journal article" date="2012" name="Stand. Genomic Sci.">
        <title>Complete genome sequence of the sulfur compounds oxidizing chemolithoautotroph Sulfuricurvum kujiense type strain (YK-1(T)).</title>
        <authorList>
            <person name="Han C."/>
            <person name="Kotsyurbenko O."/>
            <person name="Chertkov O."/>
            <person name="Held B."/>
            <person name="Lapidus A."/>
            <person name="Nolan M."/>
            <person name="Lucas S."/>
            <person name="Hammon N."/>
            <person name="Deshpande S."/>
            <person name="Cheng J.F."/>
            <person name="Tapia R."/>
            <person name="Goodwin L.A."/>
            <person name="Pitluck S."/>
            <person name="Liolios K."/>
            <person name="Pagani I."/>
            <person name="Ivanova N."/>
            <person name="Mavromatis K."/>
            <person name="Mikhailova N."/>
            <person name="Pati A."/>
            <person name="Chen A."/>
            <person name="Palaniappan K."/>
            <person name="Land M."/>
            <person name="Hauser L."/>
            <person name="Chang Y.J."/>
            <person name="Jeffries C.D."/>
            <person name="Brambilla E.M."/>
            <person name="Rohde M."/>
            <person name="Spring S."/>
            <person name="Sikorski J."/>
            <person name="Goker M."/>
            <person name="Woyke T."/>
            <person name="Bristow J."/>
            <person name="Eisen J.A."/>
            <person name="Markowitz V."/>
            <person name="Hugenholtz P."/>
            <person name="Kyrpides N.C."/>
            <person name="Klenk H.P."/>
            <person name="Detter J.C."/>
        </authorList>
    </citation>
    <scope>NUCLEOTIDE SEQUENCE [LARGE SCALE GENOMIC DNA]</scope>
    <source>
        <strain evidence="8">ATCC BAA-921 / DSM 16994 / JCM 11577 / YK-1</strain>
    </source>
</reference>
<keyword evidence="4" id="KW-0067">ATP-binding</keyword>
<name>E4TYQ9_SULKY</name>
<dbReference type="InterPro" id="IPR010225">
    <property type="entry name" value="HrpB"/>
</dbReference>
<dbReference type="Gene3D" id="1.20.120.1080">
    <property type="match status" value="1"/>
</dbReference>
<sequence length="833" mass="92886">MHLPVLDVIDDIRSALLNNSRLILQAPPGAGKTTAVPLALLNEPWLNGKQIIMLEPRRIAARSAAMRMADMLGEKVGMRVGYQIRSEKKLSDQTKIVVVTEGILTRMLQRDPSLENIALIIFDEFHERHLHSDVSLAFSLQSQEFLRDDLKIVVMSATLDTASLQTLLNHPPLITSEGRSYPISVEHLPPNSSPVEPKKIVPSIMNLLTKVIEQDKGSILVFLPGTREIKELDTFLKEYCRTMDIDIAPLYGELTKEAQQHAIAPSQKRKIVLATNIAETSLTIEGISIVVDSGLEKVLMFDPKSGMERLVTQKISRASAQQRSGRAGRLEAGKCYRLWGAAAHHSLSPHKEPEIRLCDLTPLALELSAWGDSDLSWLTPPPSKALMHGESLLGSLGAIDDKGVITAHGKEMLGLGIHPRLAHMILIGRLLGYQSEAILLASLLSERDLYTRSSVRTSDMRERFWSLCDAMIKKTLPSVIAENAKVILMNASDLSKRLNTSLCLSRDFPSAMIAILLSVAYPDRIARIRTSKGEKYLLSNGKEGRLRREDDLFGSEWLVVTQSDGESTTGEIYQCAPLEYELLEHHAPELFTTDETITWNSNTGRVEAREIRRLGAIVIESRPIESPDPVLMKEKLLEGIRLMGLDALPWSVQSIALRHRLQTLHYHAPESSFGDFSDEALLGSLEIWLLPYLTAQSSLRECESLDLHAILASQLSWEQSQRLDLLLPTHFTAPTGSSIPLDYSDPEGIVLAVRIQEVFGLESHPSVLEGKIALLVHLLSPARRPIQVTRDLVGFWNGSYGDVKKELKGRYPKHYWPDDPRNAEATSRTKKYM</sequence>
<keyword evidence="2" id="KW-0378">Hydrolase</keyword>
<dbReference type="AlphaFoldDB" id="E4TYQ9"/>
<dbReference type="Pfam" id="PF24473">
    <property type="entry name" value="CON_HrpB"/>
    <property type="match status" value="1"/>
</dbReference>
<dbReference type="InterPro" id="IPR056329">
    <property type="entry name" value="CON_HrpB"/>
</dbReference>
<gene>
    <name evidence="7" type="ordered locus">Sulku_1388</name>
</gene>
<dbReference type="SMART" id="SM00487">
    <property type="entry name" value="DEXDc"/>
    <property type="match status" value="1"/>
</dbReference>
<dbReference type="STRING" id="709032.Sulku_1388"/>
<dbReference type="CDD" id="cd18791">
    <property type="entry name" value="SF2_C_RHA"/>
    <property type="match status" value="1"/>
</dbReference>
<keyword evidence="8" id="KW-1185">Reference proteome</keyword>
<dbReference type="PROSITE" id="PS51194">
    <property type="entry name" value="HELICASE_CTER"/>
    <property type="match status" value="1"/>
</dbReference>
<dbReference type="InterPro" id="IPR011545">
    <property type="entry name" value="DEAD/DEAH_box_helicase_dom"/>
</dbReference>
<dbReference type="GO" id="GO:0005524">
    <property type="term" value="F:ATP binding"/>
    <property type="evidence" value="ECO:0007669"/>
    <property type="project" value="UniProtKB-KW"/>
</dbReference>
<evidence type="ECO:0000313" key="8">
    <source>
        <dbReference type="Proteomes" id="UP000008721"/>
    </source>
</evidence>
<dbReference type="Pfam" id="PF00271">
    <property type="entry name" value="Helicase_C"/>
    <property type="match status" value="1"/>
</dbReference>
<dbReference type="InterPro" id="IPR013689">
    <property type="entry name" value="RNA_helicase_ATP-dep_HrpB_C"/>
</dbReference>
<dbReference type="InterPro" id="IPR014001">
    <property type="entry name" value="Helicase_ATP-bd"/>
</dbReference>
<dbReference type="PIRSF" id="PIRSF005496">
    <property type="entry name" value="ATP_hel_hrpB"/>
    <property type="match status" value="1"/>
</dbReference>
<dbReference type="SMART" id="SM00847">
    <property type="entry name" value="HA2"/>
    <property type="match status" value="1"/>
</dbReference>
<dbReference type="Proteomes" id="UP000008721">
    <property type="component" value="Chromosome"/>
</dbReference>
<dbReference type="KEGG" id="sku:Sulku_1388"/>
<dbReference type="OrthoDB" id="9805617at2"/>
<evidence type="ECO:0000256" key="1">
    <source>
        <dbReference type="ARBA" id="ARBA00022741"/>
    </source>
</evidence>
<dbReference type="NCBIfam" id="TIGR01970">
    <property type="entry name" value="DEAH_box_HrpB"/>
    <property type="match status" value="1"/>
</dbReference>
<feature type="domain" description="Helicase C-terminal" evidence="6">
    <location>
        <begin position="203"/>
        <end position="369"/>
    </location>
</feature>
<dbReference type="PANTHER" id="PTHR43519:SF1">
    <property type="entry name" value="ATP-DEPENDENT RNA HELICASE HRPB"/>
    <property type="match status" value="1"/>
</dbReference>
<dbReference type="GO" id="GO:0016787">
    <property type="term" value="F:hydrolase activity"/>
    <property type="evidence" value="ECO:0007669"/>
    <property type="project" value="UniProtKB-KW"/>
</dbReference>
<dbReference type="FunFam" id="3.40.50.300:FF:002125">
    <property type="entry name" value="ATP-dependent helicase HrpB"/>
    <property type="match status" value="1"/>
</dbReference>
<dbReference type="RefSeq" id="WP_013460247.1">
    <property type="nucleotide sequence ID" value="NC_014762.1"/>
</dbReference>
<proteinExistence type="predicted"/>
<evidence type="ECO:0000256" key="4">
    <source>
        <dbReference type="ARBA" id="ARBA00022840"/>
    </source>
</evidence>
<accession>E4TYQ9</accession>
<dbReference type="eggNOG" id="COG1643">
    <property type="taxonomic scope" value="Bacteria"/>
</dbReference>
<keyword evidence="3 7" id="KW-0347">Helicase</keyword>
<dbReference type="SUPFAM" id="SSF52540">
    <property type="entry name" value="P-loop containing nucleoside triphosphate hydrolases"/>
    <property type="match status" value="1"/>
</dbReference>
<evidence type="ECO:0000259" key="6">
    <source>
        <dbReference type="PROSITE" id="PS51194"/>
    </source>
</evidence>
<dbReference type="Gene3D" id="3.40.50.300">
    <property type="entry name" value="P-loop containing nucleotide triphosphate hydrolases"/>
    <property type="match status" value="2"/>
</dbReference>
<dbReference type="InterPro" id="IPR007502">
    <property type="entry name" value="Helicase-assoc_dom"/>
</dbReference>
<feature type="domain" description="Helicase ATP-binding" evidence="5">
    <location>
        <begin position="13"/>
        <end position="177"/>
    </location>
</feature>
<dbReference type="Pfam" id="PF08482">
    <property type="entry name" value="HrpB_C"/>
    <property type="match status" value="1"/>
</dbReference>
<dbReference type="InterPro" id="IPR049614">
    <property type="entry name" value="HrpB_DEXH"/>
</dbReference>
<evidence type="ECO:0000256" key="2">
    <source>
        <dbReference type="ARBA" id="ARBA00022801"/>
    </source>
</evidence>
<dbReference type="InterPro" id="IPR001650">
    <property type="entry name" value="Helicase_C-like"/>
</dbReference>
<dbReference type="GO" id="GO:0004386">
    <property type="term" value="F:helicase activity"/>
    <property type="evidence" value="ECO:0007669"/>
    <property type="project" value="UniProtKB-KW"/>
</dbReference>
<dbReference type="PROSITE" id="PS51192">
    <property type="entry name" value="HELICASE_ATP_BIND_1"/>
    <property type="match status" value="1"/>
</dbReference>
<protein>
    <submittedName>
        <fullName evidence="7">ATP-dependent helicase HrpB</fullName>
    </submittedName>
</protein>
<dbReference type="Pfam" id="PF00270">
    <property type="entry name" value="DEAD"/>
    <property type="match status" value="1"/>
</dbReference>
<dbReference type="SMART" id="SM00490">
    <property type="entry name" value="HELICc"/>
    <property type="match status" value="1"/>
</dbReference>
<organism evidence="7 8">
    <name type="scientific">Sulfuricurvum kujiense (strain ATCC BAA-921 / DSM 16994 / JCM 11577 / YK-1)</name>
    <dbReference type="NCBI Taxonomy" id="709032"/>
    <lineage>
        <taxon>Bacteria</taxon>
        <taxon>Pseudomonadati</taxon>
        <taxon>Campylobacterota</taxon>
        <taxon>Epsilonproteobacteria</taxon>
        <taxon>Campylobacterales</taxon>
        <taxon>Sulfurimonadaceae</taxon>
        <taxon>Sulfuricurvum</taxon>
    </lineage>
</organism>
<evidence type="ECO:0000313" key="7">
    <source>
        <dbReference type="EMBL" id="ADR34050.1"/>
    </source>
</evidence>
<evidence type="ECO:0000256" key="3">
    <source>
        <dbReference type="ARBA" id="ARBA00022806"/>
    </source>
</evidence>
<dbReference type="GO" id="GO:0003676">
    <property type="term" value="F:nucleic acid binding"/>
    <property type="evidence" value="ECO:0007669"/>
    <property type="project" value="InterPro"/>
</dbReference>
<dbReference type="InterPro" id="IPR027417">
    <property type="entry name" value="P-loop_NTPase"/>
</dbReference>
<evidence type="ECO:0000259" key="5">
    <source>
        <dbReference type="PROSITE" id="PS51192"/>
    </source>
</evidence>
<dbReference type="PANTHER" id="PTHR43519">
    <property type="entry name" value="ATP-DEPENDENT RNA HELICASE HRPB"/>
    <property type="match status" value="1"/>
</dbReference>